<dbReference type="InterPro" id="IPR027417">
    <property type="entry name" value="P-loop_NTPase"/>
</dbReference>
<evidence type="ECO:0008006" key="3">
    <source>
        <dbReference type="Google" id="ProtNLM"/>
    </source>
</evidence>
<dbReference type="Gene3D" id="3.40.50.300">
    <property type="entry name" value="P-loop containing nucleotide triphosphate hydrolases"/>
    <property type="match status" value="1"/>
</dbReference>
<evidence type="ECO:0000313" key="2">
    <source>
        <dbReference type="Proteomes" id="UP000636960"/>
    </source>
</evidence>
<evidence type="ECO:0000313" key="1">
    <source>
        <dbReference type="EMBL" id="GIE94654.1"/>
    </source>
</evidence>
<gene>
    <name evidence="1" type="ORF">Ari01nite_21190</name>
</gene>
<dbReference type="Proteomes" id="UP000636960">
    <property type="component" value="Unassembled WGS sequence"/>
</dbReference>
<reference evidence="1" key="1">
    <citation type="submission" date="2021-01" db="EMBL/GenBank/DDBJ databases">
        <title>Whole genome shotgun sequence of Actinoplanes rishiriensis NBRC 108556.</title>
        <authorList>
            <person name="Komaki H."/>
            <person name="Tamura T."/>
        </authorList>
    </citation>
    <scope>NUCLEOTIDE SEQUENCE</scope>
    <source>
        <strain evidence="1">NBRC 108556</strain>
    </source>
</reference>
<name>A0A919JWP4_9ACTN</name>
<dbReference type="AlphaFoldDB" id="A0A919JWP4"/>
<dbReference type="RefSeq" id="WP_203780976.1">
    <property type="nucleotide sequence ID" value="NZ_BOMV01000016.1"/>
</dbReference>
<dbReference type="Pfam" id="PF13671">
    <property type="entry name" value="AAA_33"/>
    <property type="match status" value="1"/>
</dbReference>
<keyword evidence="2" id="KW-1185">Reference proteome</keyword>
<comment type="caution">
    <text evidence="1">The sequence shown here is derived from an EMBL/GenBank/DDBJ whole genome shotgun (WGS) entry which is preliminary data.</text>
</comment>
<dbReference type="SUPFAM" id="SSF52540">
    <property type="entry name" value="P-loop containing nucleoside triphosphate hydrolases"/>
    <property type="match status" value="1"/>
</dbReference>
<accession>A0A919JWP4</accession>
<sequence length="172" mass="19477">MTDETKRRGRLVVLRGNSGSGKTTTARELRRRHPGRFVWIEQDNIRRTIIDEDGLAQRPLTVDMIECCARLALAGGRDVIVEGILDAARYGSMLHALHAEHPSVFCYFALTFDETARRHATRPLADAFGVQEMARWYRADDRLSDVPEVVIGAEQPLHETARRIQDDLTNLP</sequence>
<organism evidence="1 2">
    <name type="scientific">Paractinoplanes rishiriensis</name>
    <dbReference type="NCBI Taxonomy" id="1050105"/>
    <lineage>
        <taxon>Bacteria</taxon>
        <taxon>Bacillati</taxon>
        <taxon>Actinomycetota</taxon>
        <taxon>Actinomycetes</taxon>
        <taxon>Micromonosporales</taxon>
        <taxon>Micromonosporaceae</taxon>
        <taxon>Paractinoplanes</taxon>
    </lineage>
</organism>
<dbReference type="EMBL" id="BOMV01000016">
    <property type="protein sequence ID" value="GIE94654.1"/>
    <property type="molecule type" value="Genomic_DNA"/>
</dbReference>
<protein>
    <recommendedName>
        <fullName evidence="3">Kinase</fullName>
    </recommendedName>
</protein>
<proteinExistence type="predicted"/>